<evidence type="ECO:0000256" key="1">
    <source>
        <dbReference type="SAM" id="Phobius"/>
    </source>
</evidence>
<dbReference type="EMBL" id="JAUEPT010000030">
    <property type="protein sequence ID" value="KAK0441353.1"/>
    <property type="molecule type" value="Genomic_DNA"/>
</dbReference>
<feature type="transmembrane region" description="Helical" evidence="1">
    <location>
        <begin position="84"/>
        <end position="103"/>
    </location>
</feature>
<reference evidence="3" key="1">
    <citation type="submission" date="2023-06" db="EMBL/GenBank/DDBJ databases">
        <authorList>
            <consortium name="Lawrence Berkeley National Laboratory"/>
            <person name="Ahrendt S."/>
            <person name="Sahu N."/>
            <person name="Indic B."/>
            <person name="Wong-Bajracharya J."/>
            <person name="Merenyi Z."/>
            <person name="Ke H.-M."/>
            <person name="Monk M."/>
            <person name="Kocsube S."/>
            <person name="Drula E."/>
            <person name="Lipzen A."/>
            <person name="Balint B."/>
            <person name="Henrissat B."/>
            <person name="Andreopoulos B."/>
            <person name="Martin F.M."/>
            <person name="Harder C.B."/>
            <person name="Rigling D."/>
            <person name="Ford K.L."/>
            <person name="Foster G.D."/>
            <person name="Pangilinan J."/>
            <person name="Papanicolaou A."/>
            <person name="Barry K."/>
            <person name="LaButti K."/>
            <person name="Viragh M."/>
            <person name="Koriabine M."/>
            <person name="Yan M."/>
            <person name="Riley R."/>
            <person name="Champramary S."/>
            <person name="Plett K.L."/>
            <person name="Tsai I.J."/>
            <person name="Slot J."/>
            <person name="Sipos G."/>
            <person name="Plett J."/>
            <person name="Nagy L.G."/>
            <person name="Grigoriev I.V."/>
        </authorList>
    </citation>
    <scope>NUCLEOTIDE SEQUENCE</scope>
    <source>
        <strain evidence="3">FPL87.14</strain>
    </source>
</reference>
<accession>A0AA39JEX2</accession>
<name>A0AA39JEX2_9AGAR</name>
<feature type="domain" description="DUF6535" evidence="2">
    <location>
        <begin position="1"/>
        <end position="104"/>
    </location>
</feature>
<keyword evidence="1" id="KW-0812">Transmembrane</keyword>
<organism evidence="3 4">
    <name type="scientific">Armillaria borealis</name>
    <dbReference type="NCBI Taxonomy" id="47425"/>
    <lineage>
        <taxon>Eukaryota</taxon>
        <taxon>Fungi</taxon>
        <taxon>Dikarya</taxon>
        <taxon>Basidiomycota</taxon>
        <taxon>Agaricomycotina</taxon>
        <taxon>Agaricomycetes</taxon>
        <taxon>Agaricomycetidae</taxon>
        <taxon>Agaricales</taxon>
        <taxon>Marasmiineae</taxon>
        <taxon>Physalacriaceae</taxon>
        <taxon>Armillaria</taxon>
    </lineage>
</organism>
<keyword evidence="1" id="KW-0472">Membrane</keyword>
<dbReference type="AlphaFoldDB" id="A0AA39JEX2"/>
<dbReference type="InterPro" id="IPR045338">
    <property type="entry name" value="DUF6535"/>
</dbReference>
<feature type="transmembrane region" description="Helical" evidence="1">
    <location>
        <begin position="12"/>
        <end position="29"/>
    </location>
</feature>
<gene>
    <name evidence="3" type="ORF">EV421DRAFT_1812816</name>
</gene>
<dbReference type="Proteomes" id="UP001175226">
    <property type="component" value="Unassembled WGS sequence"/>
</dbReference>
<sequence>MVDESQENVDVLLVFAGLFLVVTATFCRTETCRRTTPLLASLLFELVLVQRAIANDASVDTIPSSPLSSNIAFVPATTDVWVNGLWFTSLFLSLTTTLVTVVTK</sequence>
<keyword evidence="4" id="KW-1185">Reference proteome</keyword>
<dbReference type="Pfam" id="PF20153">
    <property type="entry name" value="DUF6535"/>
    <property type="match status" value="1"/>
</dbReference>
<keyword evidence="1" id="KW-1133">Transmembrane helix</keyword>
<protein>
    <recommendedName>
        <fullName evidence="2">DUF6535 domain-containing protein</fullName>
    </recommendedName>
</protein>
<proteinExistence type="predicted"/>
<evidence type="ECO:0000313" key="3">
    <source>
        <dbReference type="EMBL" id="KAK0441353.1"/>
    </source>
</evidence>
<comment type="caution">
    <text evidence="3">The sequence shown here is derived from an EMBL/GenBank/DDBJ whole genome shotgun (WGS) entry which is preliminary data.</text>
</comment>
<evidence type="ECO:0000313" key="4">
    <source>
        <dbReference type="Proteomes" id="UP001175226"/>
    </source>
</evidence>
<evidence type="ECO:0000259" key="2">
    <source>
        <dbReference type="Pfam" id="PF20153"/>
    </source>
</evidence>